<dbReference type="Proteomes" id="UP001341840">
    <property type="component" value="Unassembled WGS sequence"/>
</dbReference>
<dbReference type="PANTHER" id="PTHR23001">
    <property type="entry name" value="EUKARYOTIC TRANSLATION INITIATION FACTOR"/>
    <property type="match status" value="1"/>
</dbReference>
<dbReference type="EMBL" id="JASCZI010151445">
    <property type="protein sequence ID" value="MED6172894.1"/>
    <property type="molecule type" value="Genomic_DNA"/>
</dbReference>
<feature type="domain" description="Translation initiation factor IF2/IF5" evidence="1">
    <location>
        <begin position="35"/>
        <end position="117"/>
    </location>
</feature>
<dbReference type="Pfam" id="PF01873">
    <property type="entry name" value="eIF-5_eIF-2B"/>
    <property type="match status" value="1"/>
</dbReference>
<evidence type="ECO:0000313" key="2">
    <source>
        <dbReference type="EMBL" id="MED6172894.1"/>
    </source>
</evidence>
<sequence length="117" mass="13212">MADEPLNDTNEEVPKLHSRVFNILLENNPELAGDRRGTVLRPPQPEPNQGLAGLRDFFSSCCSPPKGRIHRQPDHVIAFLLADLRTKGSLDGQQRLVVKGRFAPKNFEATLRRYIIK</sequence>
<name>A0ABU6VHA5_9FABA</name>
<dbReference type="InterPro" id="IPR045196">
    <property type="entry name" value="IF2/IF5"/>
</dbReference>
<dbReference type="InterPro" id="IPR016189">
    <property type="entry name" value="Transl_init_fac_IF2/IF5_N"/>
</dbReference>
<dbReference type="SMART" id="SM00653">
    <property type="entry name" value="eIF2B_5"/>
    <property type="match status" value="1"/>
</dbReference>
<dbReference type="PANTHER" id="PTHR23001:SF3">
    <property type="entry name" value="EUKARYOTIC TRANSLATION INITIATION FACTOR 2 SUBUNIT 2"/>
    <property type="match status" value="1"/>
</dbReference>
<comment type="caution">
    <text evidence="2">The sequence shown here is derived from an EMBL/GenBank/DDBJ whole genome shotgun (WGS) entry which is preliminary data.</text>
</comment>
<protein>
    <submittedName>
        <fullName evidence="2">Eukaryotic translation initiation factor 2 subunit beta</fullName>
    </submittedName>
</protein>
<keyword evidence="2" id="KW-0648">Protein biosynthesis</keyword>
<evidence type="ECO:0000313" key="3">
    <source>
        <dbReference type="Proteomes" id="UP001341840"/>
    </source>
</evidence>
<keyword evidence="2" id="KW-0396">Initiation factor</keyword>
<organism evidence="2 3">
    <name type="scientific">Stylosanthes scabra</name>
    <dbReference type="NCBI Taxonomy" id="79078"/>
    <lineage>
        <taxon>Eukaryota</taxon>
        <taxon>Viridiplantae</taxon>
        <taxon>Streptophyta</taxon>
        <taxon>Embryophyta</taxon>
        <taxon>Tracheophyta</taxon>
        <taxon>Spermatophyta</taxon>
        <taxon>Magnoliopsida</taxon>
        <taxon>eudicotyledons</taxon>
        <taxon>Gunneridae</taxon>
        <taxon>Pentapetalae</taxon>
        <taxon>rosids</taxon>
        <taxon>fabids</taxon>
        <taxon>Fabales</taxon>
        <taxon>Fabaceae</taxon>
        <taxon>Papilionoideae</taxon>
        <taxon>50 kb inversion clade</taxon>
        <taxon>dalbergioids sensu lato</taxon>
        <taxon>Dalbergieae</taxon>
        <taxon>Pterocarpus clade</taxon>
        <taxon>Stylosanthes</taxon>
    </lineage>
</organism>
<dbReference type="InterPro" id="IPR002735">
    <property type="entry name" value="Transl_init_fac_IF2/IF5_dom"/>
</dbReference>
<dbReference type="GO" id="GO:0003743">
    <property type="term" value="F:translation initiation factor activity"/>
    <property type="evidence" value="ECO:0007669"/>
    <property type="project" value="UniProtKB-KW"/>
</dbReference>
<keyword evidence="3" id="KW-1185">Reference proteome</keyword>
<dbReference type="SUPFAM" id="SSF100966">
    <property type="entry name" value="Translation initiation factor 2 beta, aIF2beta, N-terminal domain"/>
    <property type="match status" value="1"/>
</dbReference>
<evidence type="ECO:0000259" key="1">
    <source>
        <dbReference type="SMART" id="SM00653"/>
    </source>
</evidence>
<reference evidence="2 3" key="1">
    <citation type="journal article" date="2023" name="Plants (Basel)">
        <title>Bridging the Gap: Combining Genomics and Transcriptomics Approaches to Understand Stylosanthes scabra, an Orphan Legume from the Brazilian Caatinga.</title>
        <authorList>
            <person name="Ferreira-Neto J.R.C."/>
            <person name="da Silva M.D."/>
            <person name="Binneck E."/>
            <person name="de Melo N.F."/>
            <person name="da Silva R.H."/>
            <person name="de Melo A.L.T.M."/>
            <person name="Pandolfi V."/>
            <person name="Bustamante F.O."/>
            <person name="Brasileiro-Vidal A.C."/>
            <person name="Benko-Iseppon A.M."/>
        </authorList>
    </citation>
    <scope>NUCLEOTIDE SEQUENCE [LARGE SCALE GENOMIC DNA]</scope>
    <source>
        <tissue evidence="2">Leaves</tissue>
    </source>
</reference>
<accession>A0ABU6VHA5</accession>
<dbReference type="Gene3D" id="3.30.70.3150">
    <property type="match status" value="1"/>
</dbReference>
<gene>
    <name evidence="2" type="primary">EIF2B</name>
    <name evidence="2" type="ORF">PIB30_054174</name>
</gene>
<proteinExistence type="predicted"/>